<proteinExistence type="predicted"/>
<feature type="region of interest" description="Disordered" evidence="1">
    <location>
        <begin position="1"/>
        <end position="21"/>
    </location>
</feature>
<dbReference type="GeneID" id="65086353"/>
<dbReference type="Proteomes" id="UP000184255">
    <property type="component" value="Unassembled WGS sequence"/>
</dbReference>
<accession>A0A1L7T2J1</accession>
<sequence>MAWIPQYSGTELKSTNAGREAYGDASPYGPTAMVSGTGHGQSIWGLHV</sequence>
<dbReference type="RefSeq" id="XP_041681314.1">
    <property type="nucleotide sequence ID" value="XM_041830674.1"/>
</dbReference>
<comment type="caution">
    <text evidence="2">The sequence shown here is derived from an EMBL/GenBank/DDBJ whole genome shotgun (WGS) entry which is preliminary data.</text>
</comment>
<feature type="compositionally biased region" description="Polar residues" evidence="1">
    <location>
        <begin position="7"/>
        <end position="17"/>
    </location>
</feature>
<dbReference type="AlphaFoldDB" id="A0A1L7T2J1"/>
<organism evidence="2 3">
    <name type="scientific">Fusarium mangiferae</name>
    <name type="common">Mango malformation disease fungus</name>
    <dbReference type="NCBI Taxonomy" id="192010"/>
    <lineage>
        <taxon>Eukaryota</taxon>
        <taxon>Fungi</taxon>
        <taxon>Dikarya</taxon>
        <taxon>Ascomycota</taxon>
        <taxon>Pezizomycotina</taxon>
        <taxon>Sordariomycetes</taxon>
        <taxon>Hypocreomycetidae</taxon>
        <taxon>Hypocreales</taxon>
        <taxon>Nectriaceae</taxon>
        <taxon>Fusarium</taxon>
        <taxon>Fusarium fujikuroi species complex</taxon>
    </lineage>
</organism>
<protein>
    <submittedName>
        <fullName evidence="2">Uncharacterized protein</fullName>
    </submittedName>
</protein>
<gene>
    <name evidence="2" type="ORF">FMAN_07092</name>
</gene>
<keyword evidence="3" id="KW-1185">Reference proteome</keyword>
<name>A0A1L7T2J1_FUSMA</name>
<evidence type="ECO:0000313" key="2">
    <source>
        <dbReference type="EMBL" id="CVK92109.1"/>
    </source>
</evidence>
<evidence type="ECO:0000256" key="1">
    <source>
        <dbReference type="SAM" id="MobiDB-lite"/>
    </source>
</evidence>
<evidence type="ECO:0000313" key="3">
    <source>
        <dbReference type="Proteomes" id="UP000184255"/>
    </source>
</evidence>
<dbReference type="EMBL" id="FCQH01000005">
    <property type="protein sequence ID" value="CVK92109.1"/>
    <property type="molecule type" value="Genomic_DNA"/>
</dbReference>
<dbReference type="VEuPathDB" id="FungiDB:FMAN_07092"/>
<reference evidence="3" key="1">
    <citation type="journal article" date="2016" name="Genome Biol. Evol.">
        <title>Comparative 'omics' of the Fusarium fujikuroi species complex highlights differences in genetic potential and metabolite synthesis.</title>
        <authorList>
            <person name="Niehaus E.-M."/>
            <person name="Muensterkoetter M."/>
            <person name="Proctor R.H."/>
            <person name="Brown D.W."/>
            <person name="Sharon A."/>
            <person name="Idan Y."/>
            <person name="Oren-Young L."/>
            <person name="Sieber C.M."/>
            <person name="Novak O."/>
            <person name="Pencik A."/>
            <person name="Tarkowska D."/>
            <person name="Hromadova K."/>
            <person name="Freeman S."/>
            <person name="Maymon M."/>
            <person name="Elazar M."/>
            <person name="Youssef S.A."/>
            <person name="El-Shabrawy E.S.M."/>
            <person name="Shalaby A.B.A."/>
            <person name="Houterman P."/>
            <person name="Brock N.L."/>
            <person name="Burkhardt I."/>
            <person name="Tsavkelova E.A."/>
            <person name="Dickschat J.S."/>
            <person name="Galuszka P."/>
            <person name="Gueldener U."/>
            <person name="Tudzynski B."/>
        </authorList>
    </citation>
    <scope>NUCLEOTIDE SEQUENCE [LARGE SCALE GENOMIC DNA]</scope>
    <source>
        <strain evidence="3">MRC7560</strain>
    </source>
</reference>